<keyword evidence="4" id="KW-0804">Transcription</keyword>
<evidence type="ECO:0000256" key="1">
    <source>
        <dbReference type="ARBA" id="ARBA00004123"/>
    </source>
</evidence>
<dbReference type="PANTHER" id="PTHR31190">
    <property type="entry name" value="DNA-BINDING DOMAIN"/>
    <property type="match status" value="1"/>
</dbReference>
<dbReference type="PROSITE" id="PS51032">
    <property type="entry name" value="AP2_ERF"/>
    <property type="match status" value="1"/>
</dbReference>
<feature type="domain" description="AP2/ERF" evidence="8">
    <location>
        <begin position="191"/>
        <end position="248"/>
    </location>
</feature>
<evidence type="ECO:0000259" key="8">
    <source>
        <dbReference type="PROSITE" id="PS51032"/>
    </source>
</evidence>
<dbReference type="Pfam" id="PF00847">
    <property type="entry name" value="AP2"/>
    <property type="match status" value="1"/>
</dbReference>
<dbReference type="EMBL" id="CAXHTB010000003">
    <property type="protein sequence ID" value="CAL0303007.1"/>
    <property type="molecule type" value="Genomic_DNA"/>
</dbReference>
<dbReference type="Proteomes" id="UP001497480">
    <property type="component" value="Unassembled WGS sequence"/>
</dbReference>
<dbReference type="InterPro" id="IPR001471">
    <property type="entry name" value="AP2/ERF_dom"/>
</dbReference>
<feature type="compositionally biased region" description="Basic and acidic residues" evidence="7">
    <location>
        <begin position="8"/>
        <end position="17"/>
    </location>
</feature>
<dbReference type="GO" id="GO:0009873">
    <property type="term" value="P:ethylene-activated signaling pathway"/>
    <property type="evidence" value="ECO:0007669"/>
    <property type="project" value="InterPro"/>
</dbReference>
<dbReference type="PANTHER" id="PTHR31190:SF421">
    <property type="entry name" value="ETHYLENE-RESPONSIVE TRANSCRIPTION FACTOR ERF110"/>
    <property type="match status" value="1"/>
</dbReference>
<feature type="region of interest" description="Disordered" evidence="7">
    <location>
        <begin position="1"/>
        <end position="23"/>
    </location>
</feature>
<evidence type="ECO:0000256" key="6">
    <source>
        <dbReference type="ARBA" id="ARBA00024343"/>
    </source>
</evidence>
<protein>
    <recommendedName>
        <fullName evidence="8">AP2/ERF domain-containing protein</fullName>
    </recommendedName>
</protein>
<dbReference type="SUPFAM" id="SSF54171">
    <property type="entry name" value="DNA-binding domain"/>
    <property type="match status" value="1"/>
</dbReference>
<evidence type="ECO:0000313" key="10">
    <source>
        <dbReference type="Proteomes" id="UP001497480"/>
    </source>
</evidence>
<proteinExistence type="inferred from homology"/>
<evidence type="ECO:0000256" key="5">
    <source>
        <dbReference type="ARBA" id="ARBA00023242"/>
    </source>
</evidence>
<evidence type="ECO:0000256" key="2">
    <source>
        <dbReference type="ARBA" id="ARBA00023015"/>
    </source>
</evidence>
<comment type="subcellular location">
    <subcellularLocation>
        <location evidence="1">Nucleus</location>
    </subcellularLocation>
</comment>
<accession>A0AAV1W1I3</accession>
<evidence type="ECO:0000313" key="9">
    <source>
        <dbReference type="EMBL" id="CAL0303007.1"/>
    </source>
</evidence>
<dbReference type="GO" id="GO:0003700">
    <property type="term" value="F:DNA-binding transcription factor activity"/>
    <property type="evidence" value="ECO:0007669"/>
    <property type="project" value="InterPro"/>
</dbReference>
<feature type="region of interest" description="Disordered" evidence="7">
    <location>
        <begin position="116"/>
        <end position="135"/>
    </location>
</feature>
<dbReference type="GO" id="GO:0003677">
    <property type="term" value="F:DNA binding"/>
    <property type="evidence" value="ECO:0007669"/>
    <property type="project" value="UniProtKB-KW"/>
</dbReference>
<dbReference type="CDD" id="cd00018">
    <property type="entry name" value="AP2"/>
    <property type="match status" value="1"/>
</dbReference>
<keyword evidence="3" id="KW-0238">DNA-binding</keyword>
<reference evidence="9 10" key="1">
    <citation type="submission" date="2024-03" db="EMBL/GenBank/DDBJ databases">
        <authorList>
            <person name="Martinez-Hernandez J."/>
        </authorList>
    </citation>
    <scope>NUCLEOTIDE SEQUENCE [LARGE SCALE GENOMIC DNA]</scope>
</reference>
<dbReference type="InterPro" id="IPR016177">
    <property type="entry name" value="DNA-bd_dom_sf"/>
</dbReference>
<dbReference type="SMART" id="SM00380">
    <property type="entry name" value="AP2"/>
    <property type="match status" value="1"/>
</dbReference>
<feature type="region of interest" description="Disordered" evidence="7">
    <location>
        <begin position="282"/>
        <end position="303"/>
    </location>
</feature>
<organism evidence="9 10">
    <name type="scientific">Lupinus luteus</name>
    <name type="common">European yellow lupine</name>
    <dbReference type="NCBI Taxonomy" id="3873"/>
    <lineage>
        <taxon>Eukaryota</taxon>
        <taxon>Viridiplantae</taxon>
        <taxon>Streptophyta</taxon>
        <taxon>Embryophyta</taxon>
        <taxon>Tracheophyta</taxon>
        <taxon>Spermatophyta</taxon>
        <taxon>Magnoliopsida</taxon>
        <taxon>eudicotyledons</taxon>
        <taxon>Gunneridae</taxon>
        <taxon>Pentapetalae</taxon>
        <taxon>rosids</taxon>
        <taxon>fabids</taxon>
        <taxon>Fabales</taxon>
        <taxon>Fabaceae</taxon>
        <taxon>Papilionoideae</taxon>
        <taxon>50 kb inversion clade</taxon>
        <taxon>genistoids sensu lato</taxon>
        <taxon>core genistoids</taxon>
        <taxon>Genisteae</taxon>
        <taxon>Lupinus</taxon>
    </lineage>
</organism>
<feature type="compositionally biased region" description="Low complexity" evidence="7">
    <location>
        <begin position="288"/>
        <end position="303"/>
    </location>
</feature>
<dbReference type="InterPro" id="IPR036955">
    <property type="entry name" value="AP2/ERF_dom_sf"/>
</dbReference>
<gene>
    <name evidence="9" type="ORF">LLUT_LOCUS4067</name>
</gene>
<name>A0AAV1W1I3_LUPLU</name>
<dbReference type="AlphaFoldDB" id="A0AAV1W1I3"/>
<dbReference type="FunFam" id="3.30.730.10:FF:000001">
    <property type="entry name" value="Ethylene-responsive transcription factor 2"/>
    <property type="match status" value="1"/>
</dbReference>
<feature type="region of interest" description="Disordered" evidence="7">
    <location>
        <begin position="362"/>
        <end position="425"/>
    </location>
</feature>
<feature type="compositionally biased region" description="Low complexity" evidence="7">
    <location>
        <begin position="168"/>
        <end position="181"/>
    </location>
</feature>
<feature type="region of interest" description="Disordered" evidence="7">
    <location>
        <begin position="168"/>
        <end position="189"/>
    </location>
</feature>
<evidence type="ECO:0000256" key="7">
    <source>
        <dbReference type="SAM" id="MobiDB-lite"/>
    </source>
</evidence>
<dbReference type="Gene3D" id="3.30.730.10">
    <property type="entry name" value="AP2/ERF domain"/>
    <property type="match status" value="1"/>
</dbReference>
<feature type="compositionally biased region" description="Low complexity" evidence="7">
    <location>
        <begin position="362"/>
        <end position="389"/>
    </location>
</feature>
<evidence type="ECO:0000256" key="4">
    <source>
        <dbReference type="ARBA" id="ARBA00023163"/>
    </source>
</evidence>
<keyword evidence="2" id="KW-0805">Transcription regulation</keyword>
<dbReference type="PRINTS" id="PR00367">
    <property type="entry name" value="ETHRSPELEMNT"/>
</dbReference>
<comment type="similarity">
    <text evidence="6">Belongs to the AP2/ERF transcription factor family. ERF subfamily.</text>
</comment>
<keyword evidence="10" id="KW-1185">Reference proteome</keyword>
<dbReference type="InterPro" id="IPR044808">
    <property type="entry name" value="ERF_plant"/>
</dbReference>
<keyword evidence="5" id="KW-0539">Nucleus</keyword>
<evidence type="ECO:0000256" key="3">
    <source>
        <dbReference type="ARBA" id="ARBA00023125"/>
    </source>
</evidence>
<sequence length="425" mass="45991">MCLQTVAHHGDDKDDGVSSRTSGSLGLNQVMEQEEDRMQDSSVVSGYSSPRDFTEMVSTLTHVVSGSRQGDSEWIQVQGSGGFPTMSGFGHVSPSSPSILSSFSSRSALVSGSWVGNKRRRGEESGAPHQLMQQDDPRHFRTIGDFRVPTQGESSSEAATTTTTAITAAATTPATQSSETASNEETIERRRYRGVRQRPWGKWAAEIRDPHKATRVWLGTFNTAAAAARAYDEAALRFRGNKAKLNFPENVRALPPLPIQTFPPTTMLAAAISDSSAIHLREPPAVTPPQLQQPSFMQQQQQPLLQGSSDLIRDYWEYSQLLQSSGDFQQQHSSLLQQLYYNSQLGALQSSSLLSSSPSLSSSMSATASFSPPTQFSSASSPMLSSQQSGYFRPPGNQTQGGGVRGSVFPPFTWSDNSGHPPPPS</sequence>
<comment type="caution">
    <text evidence="9">The sequence shown here is derived from an EMBL/GenBank/DDBJ whole genome shotgun (WGS) entry which is preliminary data.</text>
</comment>
<dbReference type="GO" id="GO:0005634">
    <property type="term" value="C:nucleus"/>
    <property type="evidence" value="ECO:0007669"/>
    <property type="project" value="UniProtKB-SubCell"/>
</dbReference>